<gene>
    <name evidence="5" type="ORF">CCMP2556_LOCUS51533</name>
</gene>
<feature type="domain" description="Globin" evidence="4">
    <location>
        <begin position="68"/>
        <end position="205"/>
    </location>
</feature>
<feature type="transmembrane region" description="Helical" evidence="3">
    <location>
        <begin position="898"/>
        <end position="916"/>
    </location>
</feature>
<feature type="transmembrane region" description="Helical" evidence="3">
    <location>
        <begin position="824"/>
        <end position="841"/>
    </location>
</feature>
<accession>A0ABP0SEY5</accession>
<feature type="compositionally biased region" description="Low complexity" evidence="2">
    <location>
        <begin position="30"/>
        <end position="42"/>
    </location>
</feature>
<proteinExistence type="predicted"/>
<evidence type="ECO:0000256" key="1">
    <source>
        <dbReference type="ARBA" id="ARBA00022737"/>
    </source>
</evidence>
<feature type="region of interest" description="Disordered" evidence="2">
    <location>
        <begin position="1067"/>
        <end position="1096"/>
    </location>
</feature>
<evidence type="ECO:0000259" key="4">
    <source>
        <dbReference type="PROSITE" id="PS01033"/>
    </source>
</evidence>
<keyword evidence="3" id="KW-0812">Transmembrane</keyword>
<dbReference type="CDD" id="cd01040">
    <property type="entry name" value="Mb-like"/>
    <property type="match status" value="2"/>
</dbReference>
<keyword evidence="3" id="KW-1133">Transmembrane helix</keyword>
<feature type="compositionally biased region" description="Low complexity" evidence="2">
    <location>
        <begin position="1075"/>
        <end position="1096"/>
    </location>
</feature>
<feature type="transmembrane region" description="Helical" evidence="3">
    <location>
        <begin position="735"/>
        <end position="754"/>
    </location>
</feature>
<dbReference type="InterPro" id="IPR012292">
    <property type="entry name" value="Globin/Proto"/>
</dbReference>
<dbReference type="PROSITE" id="PS01033">
    <property type="entry name" value="GLOBIN"/>
    <property type="match status" value="1"/>
</dbReference>
<evidence type="ECO:0000313" key="6">
    <source>
        <dbReference type="Proteomes" id="UP001642484"/>
    </source>
</evidence>
<evidence type="ECO:0000313" key="5">
    <source>
        <dbReference type="EMBL" id="CAK9110947.1"/>
    </source>
</evidence>
<keyword evidence="3" id="KW-0472">Membrane</keyword>
<dbReference type="Gene3D" id="1.10.490.10">
    <property type="entry name" value="Globins"/>
    <property type="match status" value="2"/>
</dbReference>
<dbReference type="InterPro" id="IPR000971">
    <property type="entry name" value="Globin"/>
</dbReference>
<dbReference type="InterPro" id="IPR044399">
    <property type="entry name" value="Mb-like_M"/>
</dbReference>
<dbReference type="PANTHER" id="PTHR10582">
    <property type="entry name" value="TRANSIENT RECEPTOR POTENTIAL ION CHANNEL PROTEIN"/>
    <property type="match status" value="1"/>
</dbReference>
<dbReference type="Proteomes" id="UP001642484">
    <property type="component" value="Unassembled WGS sequence"/>
</dbReference>
<comment type="caution">
    <text evidence="5">The sequence shown here is derived from an EMBL/GenBank/DDBJ whole genome shotgun (WGS) entry which is preliminary data.</text>
</comment>
<name>A0ABP0SEY5_9DINO</name>
<feature type="transmembrane region" description="Helical" evidence="3">
    <location>
        <begin position="692"/>
        <end position="715"/>
    </location>
</feature>
<protein>
    <recommendedName>
        <fullName evidence="4">Globin domain-containing protein</fullName>
    </recommendedName>
</protein>
<feature type="transmembrane region" description="Helical" evidence="3">
    <location>
        <begin position="853"/>
        <end position="878"/>
    </location>
</feature>
<dbReference type="Pfam" id="PF00042">
    <property type="entry name" value="Globin"/>
    <property type="match status" value="1"/>
</dbReference>
<feature type="compositionally biased region" description="Basic and acidic residues" evidence="2">
    <location>
        <begin position="254"/>
        <end position="277"/>
    </location>
</feature>
<dbReference type="InterPro" id="IPR024862">
    <property type="entry name" value="TRPV"/>
</dbReference>
<feature type="compositionally biased region" description="Acidic residues" evidence="2">
    <location>
        <begin position="1"/>
        <end position="11"/>
    </location>
</feature>
<dbReference type="SUPFAM" id="SSF46458">
    <property type="entry name" value="Globin-like"/>
    <property type="match status" value="2"/>
</dbReference>
<dbReference type="PANTHER" id="PTHR10582:SF2">
    <property type="entry name" value="INACTIVE"/>
    <property type="match status" value="1"/>
</dbReference>
<feature type="region of interest" description="Disordered" evidence="2">
    <location>
        <begin position="229"/>
        <end position="277"/>
    </location>
</feature>
<sequence>MNDEEESEEISDATLERNDTMEMEEDGDEVSVSSKSSKSSEVSEVEQSSLAMISRYQVVQDHSFDEIQLPTATAEQIRLCWAAFFAKMPSREAAGEAIYDVLMEEAPGVAALFKSARSVFGLRFIEGLNSLVVEINEPAALKKQVETLGYQHLDYDVTTARVELVRDGILQVMEQEMGAQFTSFYRDSFSALLNYVGGAFMYIKRELAGHIKIIQRSWRLARKVMEEEAVHQQEEPDSPLSVPQVPSAPSEAATDEKVKAKEAKEETEEEKGAKDKNSLQVPTSFEGMFLFNAAVMGYGESSWMKIVLDHLDAIAVNVANTSRLQEECFVLTIHLSKVKDSVNLPEFKAVMLAALRSIVPDEWNMDHEMAWNWLWESVERIISSTISFPRAYEKTIRTFLFEQSEANMNQLRAQTYSCFFQRCPSGQDHFKQSTTRLYFILDRNYEMVLEIFENPAKVVEDLSALGLRHVGFGVPVEFFPPFVASAVEALNTLTTDEAISQAFTWSETLISKILMRVILEGSTIVMKAINLNEEAALRKAISVAPRGQRAQQLLNITAGTQSFSPLFWAIDSGSLNSAKAIIQDLLTIRADREVYYYGCEELFRRHPNIIKRLCTSAPTLLETLLDGLIWRSRVTSEGLRRVNYYIKHLIQDEEGNFAPAMDDVVQHADPKIASHPCMILATDMVWFKFATFYFLLSRGYFLFTLLVFASGQTILVRHQEMETQEERYVMLGCRLFLYMVVMPAMLANFVMLCMRDVHSRHMSRLCGLPIPASLKEFDKALRLCLLWVMVFLSCTEPMLWCMNSGSQELAFLTDCPEISTEMKTIYGILSAFGMLLFWLLLSDFSVFSTRISAFLLVCSHVISEVGLFMMALAVLLIAFATSVNALNHHLEDFDGVHVWLRALFQIVLGMFPVSNYDRFQDEAAVMAFVSVFIILVFIFLLNLLVAQLNQSYHLKFCDMKGNARLRRARVICSVMASSAPAKHWRRFLDSLGFEQRLEFNEGDIGIAGGLQVLEPASAITVTFDAVKRYGGSTAPTMPWPPEVEVADMEQDRYERLEKLLLKGIHRHGKSHGKKNSMLGSSSLMSDDISDSNNGSH</sequence>
<evidence type="ECO:0000256" key="3">
    <source>
        <dbReference type="SAM" id="Phobius"/>
    </source>
</evidence>
<keyword evidence="6" id="KW-1185">Reference proteome</keyword>
<feature type="transmembrane region" description="Helical" evidence="3">
    <location>
        <begin position="923"/>
        <end position="945"/>
    </location>
</feature>
<feature type="transmembrane region" description="Helical" evidence="3">
    <location>
        <begin position="780"/>
        <end position="800"/>
    </location>
</feature>
<evidence type="ECO:0000256" key="2">
    <source>
        <dbReference type="SAM" id="MobiDB-lite"/>
    </source>
</evidence>
<keyword evidence="1" id="KW-0677">Repeat</keyword>
<reference evidence="5 6" key="1">
    <citation type="submission" date="2024-02" db="EMBL/GenBank/DDBJ databases">
        <authorList>
            <person name="Chen Y."/>
            <person name="Shah S."/>
            <person name="Dougan E. K."/>
            <person name="Thang M."/>
            <person name="Chan C."/>
        </authorList>
    </citation>
    <scope>NUCLEOTIDE SEQUENCE [LARGE SCALE GENOMIC DNA]</scope>
</reference>
<organism evidence="5 6">
    <name type="scientific">Durusdinium trenchii</name>
    <dbReference type="NCBI Taxonomy" id="1381693"/>
    <lineage>
        <taxon>Eukaryota</taxon>
        <taxon>Sar</taxon>
        <taxon>Alveolata</taxon>
        <taxon>Dinophyceae</taxon>
        <taxon>Suessiales</taxon>
        <taxon>Symbiodiniaceae</taxon>
        <taxon>Durusdinium</taxon>
    </lineage>
</organism>
<dbReference type="EMBL" id="CAXAMN010027472">
    <property type="protein sequence ID" value="CAK9110947.1"/>
    <property type="molecule type" value="Genomic_DNA"/>
</dbReference>
<feature type="region of interest" description="Disordered" evidence="2">
    <location>
        <begin position="1"/>
        <end position="42"/>
    </location>
</feature>
<dbReference type="InterPro" id="IPR009050">
    <property type="entry name" value="Globin-like_sf"/>
</dbReference>